<dbReference type="Gene3D" id="1.10.510.10">
    <property type="entry name" value="Transferase(Phosphotransferase) domain 1"/>
    <property type="match status" value="1"/>
</dbReference>
<dbReference type="AlphaFoldDB" id="A0A1I8FS29"/>
<dbReference type="WBParaSite" id="maker-unitig_44384-snap-gene-0.2-mRNA-1">
    <property type="protein sequence ID" value="maker-unitig_44384-snap-gene-0.2-mRNA-1"/>
    <property type="gene ID" value="maker-unitig_44384-snap-gene-0.2"/>
</dbReference>
<reference evidence="3" key="1">
    <citation type="submission" date="2016-11" db="UniProtKB">
        <authorList>
            <consortium name="WormBaseParasite"/>
        </authorList>
    </citation>
    <scope>IDENTIFICATION</scope>
</reference>
<evidence type="ECO:0000313" key="3">
    <source>
        <dbReference type="WBParaSite" id="maker-unitig_44384-snap-gene-0.2-mRNA-1"/>
    </source>
</evidence>
<feature type="compositionally biased region" description="Pro residues" evidence="1">
    <location>
        <begin position="240"/>
        <end position="253"/>
    </location>
</feature>
<dbReference type="SUPFAM" id="SSF56112">
    <property type="entry name" value="Protein kinase-like (PK-like)"/>
    <property type="match status" value="1"/>
</dbReference>
<protein>
    <submittedName>
        <fullName evidence="3">Protein kinase domain-containing protein</fullName>
    </submittedName>
</protein>
<proteinExistence type="predicted"/>
<accession>A0A1I8FS29</accession>
<dbReference type="InterPro" id="IPR011009">
    <property type="entry name" value="Kinase-like_dom_sf"/>
</dbReference>
<evidence type="ECO:0000313" key="2">
    <source>
        <dbReference type="Proteomes" id="UP000095280"/>
    </source>
</evidence>
<keyword evidence="2" id="KW-1185">Reference proteome</keyword>
<evidence type="ECO:0000256" key="1">
    <source>
        <dbReference type="SAM" id="MobiDB-lite"/>
    </source>
</evidence>
<name>A0A1I8FS29_9PLAT</name>
<dbReference type="Proteomes" id="UP000095280">
    <property type="component" value="Unplaced"/>
</dbReference>
<organism evidence="2 3">
    <name type="scientific">Macrostomum lignano</name>
    <dbReference type="NCBI Taxonomy" id="282301"/>
    <lineage>
        <taxon>Eukaryota</taxon>
        <taxon>Metazoa</taxon>
        <taxon>Spiralia</taxon>
        <taxon>Lophotrochozoa</taxon>
        <taxon>Platyhelminthes</taxon>
        <taxon>Rhabditophora</taxon>
        <taxon>Macrostomorpha</taxon>
        <taxon>Macrostomida</taxon>
        <taxon>Macrostomidae</taxon>
        <taxon>Macrostomum</taxon>
    </lineage>
</organism>
<feature type="region of interest" description="Disordered" evidence="1">
    <location>
        <begin position="234"/>
        <end position="253"/>
    </location>
</feature>
<sequence>VVEHAGLRCSSCCRHLRSMPSTAIHRRLEDRRLEVGQSGQRKRRRTLFEGRLRCAAHQRWRVAPVTSAEISGDVEMFVIVRSGGQLLLLLQERQLSRLSRSIRSRRSGSQPAGSGSKVAEAAEFVVIDFAVVERVRRLISLLSGFRRAVLKKANRKQLKLATSGNSAGLRQLATQDGYDLPDKYGPHRADLADPTCADMWSESCLHQRCLERQLCRSLRPAALWSFPSMAQDEQSVSPLMRPPSQRPRQPPPLSVGCCGLRARTWSLEDQLGRTARDLAREKDGMGKAELEALLRGKTGSEPVDLIGRGGFGEVHESSDRYGHQVRRQDSQTCLCTSGTSWILLERKSKALLRARGTCARLRHPNNIVRFLHMAQPEPATVVVFMELLDGRSLERFNGTRAAWRLVRLTDRQYSRESDIWAFGAARSSRWPPAPDPSLTFQQSFKLLCDSKEAEPPLFVTVAPVFELKDFYSQCTARNRIRAQASG</sequence>